<accession>A0A1Y6IMV6</accession>
<keyword evidence="1" id="KW-1133">Transmembrane helix</keyword>
<keyword evidence="1" id="KW-0812">Transmembrane</keyword>
<evidence type="ECO:0000313" key="4">
    <source>
        <dbReference type="Proteomes" id="UP000196125"/>
    </source>
</evidence>
<organism evidence="3 4">
    <name type="scientific">Vibrio mangrovi</name>
    <dbReference type="NCBI Taxonomy" id="474394"/>
    <lineage>
        <taxon>Bacteria</taxon>
        <taxon>Pseudomonadati</taxon>
        <taxon>Pseudomonadota</taxon>
        <taxon>Gammaproteobacteria</taxon>
        <taxon>Vibrionales</taxon>
        <taxon>Vibrionaceae</taxon>
        <taxon>Vibrio</taxon>
    </lineage>
</organism>
<evidence type="ECO:0000313" key="2">
    <source>
        <dbReference type="EMBL" id="MDW6004223.1"/>
    </source>
</evidence>
<sequence>MDIEIYLPCQPYWICRSLMYTFYVVMTIAVVWLIGLVIREYVRIRHRAEYVQKLRKLHYKERHQLKSEYPMKRLKRPMRRK</sequence>
<keyword evidence="1" id="KW-0472">Membrane</keyword>
<feature type="transmembrane region" description="Helical" evidence="1">
    <location>
        <begin position="20"/>
        <end position="38"/>
    </location>
</feature>
<reference evidence="3 4" key="1">
    <citation type="submission" date="2017-05" db="EMBL/GenBank/DDBJ databases">
        <authorList>
            <person name="Song R."/>
            <person name="Chenine A.L."/>
            <person name="Ruprecht R.M."/>
        </authorList>
    </citation>
    <scope>NUCLEOTIDE SEQUENCE [LARGE SCALE GENOMIC DNA]</scope>
    <source>
        <strain evidence="3 4">CECT 7927</strain>
    </source>
</reference>
<dbReference type="OrthoDB" id="5887156at2"/>
<gene>
    <name evidence="2" type="ORF">SBX37_15295</name>
    <name evidence="3" type="ORF">VIM7927_00198</name>
</gene>
<keyword evidence="5" id="KW-1185">Reference proteome</keyword>
<dbReference type="Proteomes" id="UP000196125">
    <property type="component" value="Unassembled WGS sequence"/>
</dbReference>
<dbReference type="AlphaFoldDB" id="A0A1Y6IMV6"/>
<proteinExistence type="predicted"/>
<evidence type="ECO:0000313" key="3">
    <source>
        <dbReference type="EMBL" id="SMR98978.1"/>
    </source>
</evidence>
<name>A0A1Y6IMV6_9VIBR</name>
<protein>
    <submittedName>
        <fullName evidence="3">Uncharacterized protein</fullName>
    </submittedName>
</protein>
<evidence type="ECO:0000256" key="1">
    <source>
        <dbReference type="SAM" id="Phobius"/>
    </source>
</evidence>
<reference evidence="2 5" key="2">
    <citation type="submission" date="2023-11" db="EMBL/GenBank/DDBJ databases">
        <title>Plant-associative lifestyle of Vibrio porteresiae and its evolutionary dynamics.</title>
        <authorList>
            <person name="Rameshkumar N."/>
            <person name="Kirti K."/>
        </authorList>
    </citation>
    <scope>NUCLEOTIDE SEQUENCE [LARGE SCALE GENOMIC DNA]</scope>
    <source>
        <strain evidence="2 5">MSSRF38</strain>
    </source>
</reference>
<dbReference type="RefSeq" id="WP_087479053.1">
    <property type="nucleotide sequence ID" value="NZ_AP024883.1"/>
</dbReference>
<dbReference type="EMBL" id="JAWRCO010000001">
    <property type="protein sequence ID" value="MDW6004223.1"/>
    <property type="molecule type" value="Genomic_DNA"/>
</dbReference>
<evidence type="ECO:0000313" key="5">
    <source>
        <dbReference type="Proteomes" id="UP001283366"/>
    </source>
</evidence>
<dbReference type="EMBL" id="FXXI01000001">
    <property type="protein sequence ID" value="SMR98978.1"/>
    <property type="molecule type" value="Genomic_DNA"/>
</dbReference>
<dbReference type="Proteomes" id="UP001283366">
    <property type="component" value="Unassembled WGS sequence"/>
</dbReference>